<protein>
    <submittedName>
        <fullName evidence="2">Uncharacterized protein</fullName>
    </submittedName>
</protein>
<dbReference type="KEGG" id="ahk:NCTC10172_00703"/>
<feature type="transmembrane region" description="Helical" evidence="1">
    <location>
        <begin position="21"/>
        <end position="38"/>
    </location>
</feature>
<feature type="transmembrane region" description="Helical" evidence="1">
    <location>
        <begin position="157"/>
        <end position="176"/>
    </location>
</feature>
<feature type="transmembrane region" description="Helical" evidence="1">
    <location>
        <begin position="130"/>
        <end position="150"/>
    </location>
</feature>
<dbReference type="Proteomes" id="UP000290909">
    <property type="component" value="Chromosome"/>
</dbReference>
<organism evidence="2 3">
    <name type="scientific">Acholeplasma hippikon</name>
    <dbReference type="NCBI Taxonomy" id="264636"/>
    <lineage>
        <taxon>Bacteria</taxon>
        <taxon>Bacillati</taxon>
        <taxon>Mycoplasmatota</taxon>
        <taxon>Mollicutes</taxon>
        <taxon>Acholeplasmatales</taxon>
        <taxon>Acholeplasmataceae</taxon>
        <taxon>Acholeplasma</taxon>
    </lineage>
</organism>
<dbReference type="RefSeq" id="WP_035368186.1">
    <property type="nucleotide sequence ID" value="NZ_LR215050.1"/>
</dbReference>
<feature type="transmembrane region" description="Helical" evidence="1">
    <location>
        <begin position="58"/>
        <end position="83"/>
    </location>
</feature>
<sequence>MRQLIISIAMGLKKIALSIGNLFKYVFIGIYTAISYVIKKVAITVSKSSSLLWRNIIVYIVKFLLKISKGIYLIFKTIILYLIKGIKTISIFVYKHFIYYIIILFYKVFKGIYISFKYIAIYFIKAIKHVSIFIYKYIIKSISVIIYRYILKPLWRLFILILYFIVTGIKYIAIGLKSATLWNYQHILYPTGLFIKKTYHSLIRLLKKICRAFKLIIKWLWNNIMLKTAFMIKKFFLMIGKALLNVIKVVFKKIISFFLFIGRIIKYSAIFFKEKIIIPTLRFIYSYIFVPIGKFFFYIYVSIRWVFKQLGRAISLMGSLIYRYILVYIGRFINLLIDGTFWLFENLGKVFCVVFKWIWSVCILNIYKAFRYLFKTIWIMIRFTGIQLWKLLKLIDKGYYYVLLYLLKIFRWIVEVFINYIIITIYKFLRWFGLSIYKMTIRFFKFIYLCYIMLPNFMHSAIKLIKIYFVLVLHLIFIQTPKFIFYTLPLFLFKNLFKLIKWISKGFEIIFNFIVKYIKIIIKSILKVFEVLWLYLLDYLTYYYIVLLSPIILIVLAVMFVFTLIYLLPIYLYIAVKSLFGKKVLSPNEIIYVKEPYEPIKYLINNIKSFTLTLKYKYVFSAKFKSAWLLVKILTWQLVYGMFLFLLTAIIYLPFSLLSLVVYKDKHLDNKIILKSRVSNGLMMLKPIRLFNKSLTYEVFGAYLDEETKQLVLPKTTETSVFVKVLYDDKVTKEISIQIKRSEKADYLYHFNELKNEILKNKTYQVKLPVLVSDELNVKYENIWQRDKLNDNTLIVRSVVRKTDIKLILENKDKKAVFEQNIELRGLINPTKVRRLNGKPLILKNQEKIYKYLPKGYCYNFYDNPYLNHEGSIKIKDDISFMLPISIEGINEIYHLNIKHRASRKVLKSYIKELKTDLINDNKMGVNFKDIKREDGSIKSVQWCIDGKRQYGLLNKEELYRKIKQKKKTILTASFEFNGKKIDKKIKIYNEVDKKTLYNEKLNVFLGKYFNVVDKENNIYKIKNIYQVLNRKYIKLPTFVMGNILAIRLVTLDKELKNSGLILDEKRASFYLKTIVYENIFKRRVIHITLLNGKQLSKDNEE</sequence>
<keyword evidence="3" id="KW-1185">Reference proteome</keyword>
<feature type="transmembrane region" description="Helical" evidence="1">
    <location>
        <begin position="441"/>
        <end position="462"/>
    </location>
</feature>
<feature type="transmembrane region" description="Helical" evidence="1">
    <location>
        <begin position="468"/>
        <end position="493"/>
    </location>
</feature>
<feature type="transmembrane region" description="Helical" evidence="1">
    <location>
        <begin position="514"/>
        <end position="536"/>
    </location>
</feature>
<feature type="transmembrane region" description="Helical" evidence="1">
    <location>
        <begin position="97"/>
        <end position="124"/>
    </location>
</feature>
<dbReference type="EMBL" id="LR215050">
    <property type="protein sequence ID" value="VEU82683.1"/>
    <property type="molecule type" value="Genomic_DNA"/>
</dbReference>
<feature type="transmembrane region" description="Helical" evidence="1">
    <location>
        <begin position="409"/>
        <end position="429"/>
    </location>
</feature>
<feature type="transmembrane region" description="Helical" evidence="1">
    <location>
        <begin position="324"/>
        <end position="344"/>
    </location>
</feature>
<keyword evidence="1" id="KW-0472">Membrane</keyword>
<keyword evidence="1" id="KW-0812">Transmembrane</keyword>
<evidence type="ECO:0000256" key="1">
    <source>
        <dbReference type="SAM" id="Phobius"/>
    </source>
</evidence>
<evidence type="ECO:0000313" key="3">
    <source>
        <dbReference type="Proteomes" id="UP000290909"/>
    </source>
</evidence>
<keyword evidence="1" id="KW-1133">Transmembrane helix</keyword>
<accession>A0A449BJW4</accession>
<feature type="transmembrane region" description="Helical" evidence="1">
    <location>
        <begin position="254"/>
        <end position="272"/>
    </location>
</feature>
<dbReference type="AlphaFoldDB" id="A0A449BJW4"/>
<reference evidence="2 3" key="1">
    <citation type="submission" date="2019-01" db="EMBL/GenBank/DDBJ databases">
        <authorList>
            <consortium name="Pathogen Informatics"/>
        </authorList>
    </citation>
    <scope>NUCLEOTIDE SEQUENCE [LARGE SCALE GENOMIC DNA]</scope>
    <source>
        <strain evidence="2 3">NCTC10172</strain>
    </source>
</reference>
<proteinExistence type="predicted"/>
<feature type="transmembrane region" description="Helical" evidence="1">
    <location>
        <begin position="542"/>
        <end position="574"/>
    </location>
</feature>
<feature type="transmembrane region" description="Helical" evidence="1">
    <location>
        <begin position="638"/>
        <end position="663"/>
    </location>
</feature>
<name>A0A449BJW4_9MOLU</name>
<gene>
    <name evidence="2" type="ORF">NCTC10172_00703</name>
</gene>
<evidence type="ECO:0000313" key="2">
    <source>
        <dbReference type="EMBL" id="VEU82683.1"/>
    </source>
</evidence>
<feature type="transmembrane region" description="Helical" evidence="1">
    <location>
        <begin position="284"/>
        <end position="303"/>
    </location>
</feature>